<evidence type="ECO:0000313" key="3">
    <source>
        <dbReference type="Proteomes" id="UP000026960"/>
    </source>
</evidence>
<evidence type="ECO:0000313" key="2">
    <source>
        <dbReference type="EnsemblPlants" id="OBART03G21670.1"/>
    </source>
</evidence>
<dbReference type="EnsemblPlants" id="OBART03G21670.1">
    <property type="protein sequence ID" value="OBART03G21670.1"/>
    <property type="gene ID" value="OBART03G21670"/>
</dbReference>
<reference evidence="2" key="2">
    <citation type="submission" date="2015-03" db="UniProtKB">
        <authorList>
            <consortium name="EnsemblPlants"/>
        </authorList>
    </citation>
    <scope>IDENTIFICATION</scope>
</reference>
<dbReference type="AlphaFoldDB" id="A0A0D3FJW9"/>
<dbReference type="HOGENOM" id="CLU_2674994_0_0_1"/>
<dbReference type="PaxDb" id="65489-OBART03G21670.1"/>
<dbReference type="Proteomes" id="UP000026960">
    <property type="component" value="Chromosome 3"/>
</dbReference>
<protein>
    <submittedName>
        <fullName evidence="2">Uncharacterized protein</fullName>
    </submittedName>
</protein>
<reference evidence="2" key="1">
    <citation type="journal article" date="2009" name="Rice">
        <title>De Novo Next Generation Sequencing of Plant Genomes.</title>
        <authorList>
            <person name="Rounsley S."/>
            <person name="Marri P.R."/>
            <person name="Yu Y."/>
            <person name="He R."/>
            <person name="Sisneros N."/>
            <person name="Goicoechea J.L."/>
            <person name="Lee S.J."/>
            <person name="Angelova A."/>
            <person name="Kudrna D."/>
            <person name="Luo M."/>
            <person name="Affourtit J."/>
            <person name="Desany B."/>
            <person name="Knight J."/>
            <person name="Niazi F."/>
            <person name="Egholm M."/>
            <person name="Wing R.A."/>
        </authorList>
    </citation>
    <scope>NUCLEOTIDE SEQUENCE [LARGE SCALE GENOMIC DNA]</scope>
    <source>
        <strain evidence="2">cv. IRGC 105608</strain>
    </source>
</reference>
<sequence length="75" mass="8082">MNPDTTGNFGSFAPARGRRRHLPMQEQASSRTPSAATPPCTLPCRPPFLPSSPAVVVLLPSLLPPCRCFSPLPER</sequence>
<name>A0A0D3FJW9_9ORYZ</name>
<proteinExistence type="predicted"/>
<organism evidence="2">
    <name type="scientific">Oryza barthii</name>
    <dbReference type="NCBI Taxonomy" id="65489"/>
    <lineage>
        <taxon>Eukaryota</taxon>
        <taxon>Viridiplantae</taxon>
        <taxon>Streptophyta</taxon>
        <taxon>Embryophyta</taxon>
        <taxon>Tracheophyta</taxon>
        <taxon>Spermatophyta</taxon>
        <taxon>Magnoliopsida</taxon>
        <taxon>Liliopsida</taxon>
        <taxon>Poales</taxon>
        <taxon>Poaceae</taxon>
        <taxon>BOP clade</taxon>
        <taxon>Oryzoideae</taxon>
        <taxon>Oryzeae</taxon>
        <taxon>Oryzinae</taxon>
        <taxon>Oryza</taxon>
    </lineage>
</organism>
<dbReference type="Gramene" id="OBART03G21670.1">
    <property type="protein sequence ID" value="OBART03G21670.1"/>
    <property type="gene ID" value="OBART03G21670"/>
</dbReference>
<feature type="compositionally biased region" description="Polar residues" evidence="1">
    <location>
        <begin position="26"/>
        <end position="35"/>
    </location>
</feature>
<keyword evidence="3" id="KW-1185">Reference proteome</keyword>
<feature type="region of interest" description="Disordered" evidence="1">
    <location>
        <begin position="1"/>
        <end position="40"/>
    </location>
</feature>
<accession>A0A0D3FJW9</accession>
<evidence type="ECO:0000256" key="1">
    <source>
        <dbReference type="SAM" id="MobiDB-lite"/>
    </source>
</evidence>